<dbReference type="AlphaFoldDB" id="B4VRL9"/>
<proteinExistence type="predicted"/>
<evidence type="ECO:0000313" key="1">
    <source>
        <dbReference type="EMBL" id="EDX75420.1"/>
    </source>
</evidence>
<sequence length="59" mass="6398">MRSPMLKGDGNINATKSSIAAEACREQGFDHQTPLVGISLRLRWGGCQSGKPKRERSLG</sequence>
<name>B4VRL9_9CYAN</name>
<dbReference type="Proteomes" id="UP000003835">
    <property type="component" value="Unassembled WGS sequence"/>
</dbReference>
<evidence type="ECO:0000313" key="2">
    <source>
        <dbReference type="Proteomes" id="UP000003835"/>
    </source>
</evidence>
<accession>B4VRL9</accession>
<dbReference type="HOGENOM" id="CLU_2952458_0_0_3"/>
<reference evidence="1 2" key="1">
    <citation type="submission" date="2008-07" db="EMBL/GenBank/DDBJ databases">
        <authorList>
            <person name="Tandeau de Marsac N."/>
            <person name="Ferriera S."/>
            <person name="Johnson J."/>
            <person name="Kravitz S."/>
            <person name="Beeson K."/>
            <person name="Sutton G."/>
            <person name="Rogers Y.-H."/>
            <person name="Friedman R."/>
            <person name="Frazier M."/>
            <person name="Venter J.C."/>
        </authorList>
    </citation>
    <scope>NUCLEOTIDE SEQUENCE [LARGE SCALE GENOMIC DNA]</scope>
    <source>
        <strain evidence="1 2">PCC 7420</strain>
    </source>
</reference>
<organism evidence="1 2">
    <name type="scientific">Coleofasciculus chthonoplastes PCC 7420</name>
    <dbReference type="NCBI Taxonomy" id="118168"/>
    <lineage>
        <taxon>Bacteria</taxon>
        <taxon>Bacillati</taxon>
        <taxon>Cyanobacteriota</taxon>
        <taxon>Cyanophyceae</taxon>
        <taxon>Coleofasciculales</taxon>
        <taxon>Coleofasciculaceae</taxon>
        <taxon>Coleofasciculus</taxon>
    </lineage>
</organism>
<dbReference type="EMBL" id="DS989849">
    <property type="protein sequence ID" value="EDX75420.1"/>
    <property type="molecule type" value="Genomic_DNA"/>
</dbReference>
<keyword evidence="2" id="KW-1185">Reference proteome</keyword>
<gene>
    <name evidence="1" type="ORF">MC7420_1338</name>
</gene>
<protein>
    <submittedName>
        <fullName evidence="1">Uncharacterized protein</fullName>
    </submittedName>
</protein>